<protein>
    <recommendedName>
        <fullName evidence="2">CHAT domain-containing protein</fullName>
    </recommendedName>
</protein>
<evidence type="ECO:0000313" key="4">
    <source>
        <dbReference type="Proteomes" id="UP001437256"/>
    </source>
</evidence>
<dbReference type="InterPro" id="IPR024983">
    <property type="entry name" value="CHAT_dom"/>
</dbReference>
<proteinExistence type="predicted"/>
<feature type="compositionally biased region" description="Polar residues" evidence="1">
    <location>
        <begin position="51"/>
        <end position="62"/>
    </location>
</feature>
<dbReference type="EMBL" id="JBBXMP010000035">
    <property type="protein sequence ID" value="KAL0066445.1"/>
    <property type="molecule type" value="Genomic_DNA"/>
</dbReference>
<feature type="compositionally biased region" description="Polar residues" evidence="1">
    <location>
        <begin position="70"/>
        <end position="79"/>
    </location>
</feature>
<name>A0ABR2ZYM7_9AGAR</name>
<dbReference type="Pfam" id="PF12770">
    <property type="entry name" value="CHAT"/>
    <property type="match status" value="1"/>
</dbReference>
<sequence>MSLSFSNASPLSNQDSASGEEVSLSKGFSRLVEKTVDFAFRTFCASQTQQQRSAADSNSNSVEDGVGGENAQTPADVSQSVQRAKETMELFESSYDIKYCNDAISILETHLDHTSANAMGRHVLLYNLALMLCHRVEIQVSRGPIEPLVVLDRVLMHSVFRLREAVAASPDDLEVKIRYLGQLGRTGSRWSTLLSTPWQAQDVLAFVQTQDENKGQLAGIFPAIIRASTLSSAYSVTKEAHYRMEGRQVYRQILASMKDGLPIDSIINNTSSFDKADIFAQLKAYEAFEFVKNGFIPFVLQFMALLMQRLVEVPLSAVIGRRLAAATMSNTMLVPAGVEWLEECLMMVWGQLNLRAVSPMDAANHQVEQMDAAGRAGQLVLAFLGLCINVDVMPDGQGSVENPEQIAFRLIEQWLRLKVTMESYNRPGPHSLSPYPFTRILSIISSAQAGPVVMLNLWGTQCDALLIHSTGAWECICLPEVTEDLATTLQAKLRGELESRSISRGDDNSQDSRFSIPVNDTMSQPEYILRDLWDKVVKPIFDRLKLKPVGVVEEDPPHLTWCLTGPTSFFPLHAAGRYDTQEKGSKAYEYVASSYTPTLSILAHALEARSHAPSLPFTGILAVSQPNTPGQNSIPQTVKEVRTLKEIAEKNGVAVNWLKSGEATKEKVLKGMQASTWVHLACHALQFPLNTSESAFMLADGGLTLAEISENTSASGELAFLSACQTAAGDIDLSEEGVHLAAGMLVAGYSSVIATTWSVRDRDAPIVAGAVYKRLLNGGKVSRAGSALALHHATRLLRESEDVGEKNILHWAPFIHLGV</sequence>
<gene>
    <name evidence="3" type="ORF">AAF712_006487</name>
</gene>
<evidence type="ECO:0000259" key="2">
    <source>
        <dbReference type="Pfam" id="PF12770"/>
    </source>
</evidence>
<accession>A0ABR2ZYM7</accession>
<keyword evidence="4" id="KW-1185">Reference proteome</keyword>
<dbReference type="Proteomes" id="UP001437256">
    <property type="component" value="Unassembled WGS sequence"/>
</dbReference>
<evidence type="ECO:0000256" key="1">
    <source>
        <dbReference type="SAM" id="MobiDB-lite"/>
    </source>
</evidence>
<feature type="region of interest" description="Disordered" evidence="1">
    <location>
        <begin position="51"/>
        <end position="79"/>
    </location>
</feature>
<reference evidence="3 4" key="1">
    <citation type="submission" date="2024-05" db="EMBL/GenBank/DDBJ databases">
        <title>A draft genome resource for the thread blight pathogen Marasmius tenuissimus strain MS-2.</title>
        <authorList>
            <person name="Yulfo-Soto G.E."/>
            <person name="Baruah I.K."/>
            <person name="Amoako-Attah I."/>
            <person name="Bukari Y."/>
            <person name="Meinhardt L.W."/>
            <person name="Bailey B.A."/>
            <person name="Cohen S.P."/>
        </authorList>
    </citation>
    <scope>NUCLEOTIDE SEQUENCE [LARGE SCALE GENOMIC DNA]</scope>
    <source>
        <strain evidence="3 4">MS-2</strain>
    </source>
</reference>
<organism evidence="3 4">
    <name type="scientific">Marasmius tenuissimus</name>
    <dbReference type="NCBI Taxonomy" id="585030"/>
    <lineage>
        <taxon>Eukaryota</taxon>
        <taxon>Fungi</taxon>
        <taxon>Dikarya</taxon>
        <taxon>Basidiomycota</taxon>
        <taxon>Agaricomycotina</taxon>
        <taxon>Agaricomycetes</taxon>
        <taxon>Agaricomycetidae</taxon>
        <taxon>Agaricales</taxon>
        <taxon>Marasmiineae</taxon>
        <taxon>Marasmiaceae</taxon>
        <taxon>Marasmius</taxon>
    </lineage>
</organism>
<comment type="caution">
    <text evidence="3">The sequence shown here is derived from an EMBL/GenBank/DDBJ whole genome shotgun (WGS) entry which is preliminary data.</text>
</comment>
<evidence type="ECO:0000313" key="3">
    <source>
        <dbReference type="EMBL" id="KAL0066445.1"/>
    </source>
</evidence>
<feature type="domain" description="CHAT" evidence="2">
    <location>
        <begin position="529"/>
        <end position="818"/>
    </location>
</feature>